<comment type="catalytic activity">
    <reaction evidence="16 17">
        <text>a ubiquinone + n Na(+)(in) + NADH + H(+) = a ubiquinol + n Na(+)(out) + NAD(+)</text>
        <dbReference type="Rhea" id="RHEA:47748"/>
        <dbReference type="Rhea" id="RHEA-COMP:9565"/>
        <dbReference type="Rhea" id="RHEA-COMP:9566"/>
        <dbReference type="ChEBI" id="CHEBI:15378"/>
        <dbReference type="ChEBI" id="CHEBI:16389"/>
        <dbReference type="ChEBI" id="CHEBI:17976"/>
        <dbReference type="ChEBI" id="CHEBI:29101"/>
        <dbReference type="ChEBI" id="CHEBI:57540"/>
        <dbReference type="ChEBI" id="CHEBI:57945"/>
        <dbReference type="EC" id="7.2.1.1"/>
    </reaction>
</comment>
<evidence type="ECO:0000313" key="19">
    <source>
        <dbReference type="EMBL" id="MDN5211209.1"/>
    </source>
</evidence>
<keyword evidence="13 16" id="KW-0830">Ubiquinone</keyword>
<feature type="transmembrane region" description="Helical" evidence="16">
    <location>
        <begin position="6"/>
        <end position="30"/>
    </location>
</feature>
<dbReference type="NCBIfam" id="TIGR01938">
    <property type="entry name" value="nqrC"/>
    <property type="match status" value="1"/>
</dbReference>
<keyword evidence="5 16" id="KW-0285">Flavoprotein</keyword>
<protein>
    <recommendedName>
        <fullName evidence="16 17">Na(+)-translocating NADH-quinone reductase subunit C</fullName>
        <shortName evidence="16 17">Na(+)-NQR subunit C</shortName>
        <shortName evidence="16 17">Na(+)-translocating NQR subunit C</shortName>
        <ecNumber evidence="16 17">7.2.1.1</ecNumber>
    </recommendedName>
    <alternativeName>
        <fullName evidence="16 17">NQR complex subunit C</fullName>
    </alternativeName>
    <alternativeName>
        <fullName evidence="16 17">NQR-1 subunit C</fullName>
    </alternativeName>
</protein>
<evidence type="ECO:0000256" key="1">
    <source>
        <dbReference type="ARBA" id="ARBA00022448"/>
    </source>
</evidence>
<evidence type="ECO:0000256" key="13">
    <source>
        <dbReference type="ARBA" id="ARBA00023075"/>
    </source>
</evidence>
<evidence type="ECO:0000256" key="15">
    <source>
        <dbReference type="ARBA" id="ARBA00023201"/>
    </source>
</evidence>
<sequence>MQQSNLYIIIFSVALTVVLGGLLSIAAVGLKPMQTKAIELDTKKQILSSVMELTPETDVIGTYNSRTNSIVVNLEGELIENDKDGNPLIAEKISIEKESKKDPEDMLLPVFLYMNEKDASKVDAYIFPLFGNGLWDKIWGYIAVSPDLTTVKGIAMDHKGETPGLGARITDKEVKDRYKTKKLFDANGNLVGIEMKKGERGDPSLFGEHEVDGMSGATLTGNGVNDMILKYIQFYQAYIDKIKAGETVALN</sequence>
<organism evidence="19 20">
    <name type="scientific">Agaribacillus aureus</name>
    <dbReference type="NCBI Taxonomy" id="3051825"/>
    <lineage>
        <taxon>Bacteria</taxon>
        <taxon>Pseudomonadati</taxon>
        <taxon>Bacteroidota</taxon>
        <taxon>Cytophagia</taxon>
        <taxon>Cytophagales</taxon>
        <taxon>Splendidivirgaceae</taxon>
        <taxon>Agaribacillus</taxon>
    </lineage>
</organism>
<dbReference type="PIRSF" id="PIRSF009437">
    <property type="entry name" value="NQR-1_subunit_C"/>
    <property type="match status" value="1"/>
</dbReference>
<evidence type="ECO:0000256" key="3">
    <source>
        <dbReference type="ARBA" id="ARBA00022519"/>
    </source>
</evidence>
<feature type="domain" description="FMN-binding" evidence="18">
    <location>
        <begin position="133"/>
        <end position="235"/>
    </location>
</feature>
<dbReference type="PANTHER" id="PTHR37838:SF1">
    <property type="entry name" value="NA(+)-TRANSLOCATING NADH-QUINONE REDUCTASE SUBUNIT C"/>
    <property type="match status" value="1"/>
</dbReference>
<comment type="subunit">
    <text evidence="16 17">Composed of six subunits; NqrA, NqrB, NqrC, NqrD, NqrE and NqrF.</text>
</comment>
<dbReference type="EMBL" id="JAUJEB010000001">
    <property type="protein sequence ID" value="MDN5211209.1"/>
    <property type="molecule type" value="Genomic_DNA"/>
</dbReference>
<reference evidence="19" key="1">
    <citation type="submission" date="2023-06" db="EMBL/GenBank/DDBJ databases">
        <title>Genomic of Agaribacillus aureum.</title>
        <authorList>
            <person name="Wang G."/>
        </authorList>
    </citation>
    <scope>NUCLEOTIDE SEQUENCE</scope>
    <source>
        <strain evidence="19">BMA12</strain>
    </source>
</reference>
<comment type="function">
    <text evidence="16">NQR complex catalyzes the reduction of ubiquinone-1 to ubiquinol by two successive reactions, coupled with the transport of Na(+) ions from the cytoplasm to the periplasm. NqrA to NqrE are probably involved in the second step, the conversion of ubisemiquinone to ubiquinol.</text>
</comment>
<evidence type="ECO:0000256" key="14">
    <source>
        <dbReference type="ARBA" id="ARBA00023136"/>
    </source>
</evidence>
<dbReference type="Pfam" id="PF04205">
    <property type="entry name" value="FMN_bind"/>
    <property type="match status" value="1"/>
</dbReference>
<keyword evidence="6 16" id="KW-0288">FMN</keyword>
<feature type="modified residue" description="FMN phosphoryl threonine" evidence="16">
    <location>
        <position position="218"/>
    </location>
</feature>
<evidence type="ECO:0000256" key="11">
    <source>
        <dbReference type="ARBA" id="ARBA00023053"/>
    </source>
</evidence>
<evidence type="ECO:0000313" key="20">
    <source>
        <dbReference type="Proteomes" id="UP001172083"/>
    </source>
</evidence>
<evidence type="ECO:0000256" key="6">
    <source>
        <dbReference type="ARBA" id="ARBA00022643"/>
    </source>
</evidence>
<keyword evidence="10 16" id="KW-0520">NAD</keyword>
<dbReference type="SMART" id="SM00900">
    <property type="entry name" value="FMN_bind"/>
    <property type="match status" value="1"/>
</dbReference>
<dbReference type="PANTHER" id="PTHR37838">
    <property type="entry name" value="NA(+)-TRANSLOCATING NADH-QUINONE REDUCTASE SUBUNIT C"/>
    <property type="match status" value="1"/>
</dbReference>
<evidence type="ECO:0000259" key="18">
    <source>
        <dbReference type="SMART" id="SM00900"/>
    </source>
</evidence>
<gene>
    <name evidence="16 19" type="primary">nqrC</name>
    <name evidence="19" type="ORF">QQ020_04080</name>
</gene>
<evidence type="ECO:0000256" key="17">
    <source>
        <dbReference type="PIRNR" id="PIRNR009437"/>
    </source>
</evidence>
<keyword evidence="8 16" id="KW-1278">Translocase</keyword>
<proteinExistence type="inferred from homology"/>
<evidence type="ECO:0000256" key="10">
    <source>
        <dbReference type="ARBA" id="ARBA00023027"/>
    </source>
</evidence>
<keyword evidence="4 16" id="KW-0597">Phosphoprotein</keyword>
<dbReference type="InterPro" id="IPR007329">
    <property type="entry name" value="FMN-bd"/>
</dbReference>
<evidence type="ECO:0000256" key="4">
    <source>
        <dbReference type="ARBA" id="ARBA00022553"/>
    </source>
</evidence>
<keyword evidence="2 16" id="KW-1003">Cell membrane</keyword>
<name>A0ABT8L0F6_9BACT</name>
<evidence type="ECO:0000256" key="12">
    <source>
        <dbReference type="ARBA" id="ARBA00023065"/>
    </source>
</evidence>
<accession>A0ABT8L0F6</accession>
<evidence type="ECO:0000256" key="8">
    <source>
        <dbReference type="ARBA" id="ARBA00022967"/>
    </source>
</evidence>
<comment type="caution">
    <text evidence="19">The sequence shown here is derived from an EMBL/GenBank/DDBJ whole genome shotgun (WGS) entry which is preliminary data.</text>
</comment>
<keyword evidence="9 16" id="KW-1133">Transmembrane helix</keyword>
<dbReference type="EC" id="7.2.1.1" evidence="16 17"/>
<comment type="similarity">
    <text evidence="16 17">Belongs to the NqrC family.</text>
</comment>
<keyword evidence="20" id="KW-1185">Reference proteome</keyword>
<evidence type="ECO:0000256" key="9">
    <source>
        <dbReference type="ARBA" id="ARBA00022989"/>
    </source>
</evidence>
<keyword evidence="14 16" id="KW-0472">Membrane</keyword>
<evidence type="ECO:0000256" key="7">
    <source>
        <dbReference type="ARBA" id="ARBA00022692"/>
    </source>
</evidence>
<dbReference type="RefSeq" id="WP_346756544.1">
    <property type="nucleotide sequence ID" value="NZ_JAUJEB010000001.1"/>
</dbReference>
<dbReference type="HAMAP" id="MF_00427">
    <property type="entry name" value="NqrC"/>
    <property type="match status" value="1"/>
</dbReference>
<comment type="cofactor">
    <cofactor evidence="16 17">
        <name>FMN</name>
        <dbReference type="ChEBI" id="CHEBI:58210"/>
    </cofactor>
</comment>
<evidence type="ECO:0000256" key="16">
    <source>
        <dbReference type="HAMAP-Rule" id="MF_00427"/>
    </source>
</evidence>
<keyword evidence="15 16" id="KW-0739">Sodium transport</keyword>
<keyword evidence="7 16" id="KW-0812">Transmembrane</keyword>
<keyword evidence="12 16" id="KW-0406">Ion transport</keyword>
<evidence type="ECO:0000256" key="2">
    <source>
        <dbReference type="ARBA" id="ARBA00022475"/>
    </source>
</evidence>
<keyword evidence="3" id="KW-0997">Cell inner membrane</keyword>
<keyword evidence="1 16" id="KW-0813">Transport</keyword>
<dbReference type="InterPro" id="IPR010204">
    <property type="entry name" value="NqrC"/>
</dbReference>
<keyword evidence="11 16" id="KW-0915">Sodium</keyword>
<dbReference type="Proteomes" id="UP001172083">
    <property type="component" value="Unassembled WGS sequence"/>
</dbReference>
<comment type="subcellular location">
    <subcellularLocation>
        <location evidence="16">Cell membrane</location>
        <topology evidence="16">Single-pass membrane protein</topology>
    </subcellularLocation>
</comment>
<evidence type="ECO:0000256" key="5">
    <source>
        <dbReference type="ARBA" id="ARBA00022630"/>
    </source>
</evidence>
<comment type="caution">
    <text evidence="16">Lacks conserved residue(s) required for the propagation of feature annotation.</text>
</comment>